<dbReference type="EMBL" id="JAAGOA010000006">
    <property type="protein sequence ID" value="NEE00714.1"/>
    <property type="molecule type" value="Genomic_DNA"/>
</dbReference>
<dbReference type="Pfam" id="PF10081">
    <property type="entry name" value="Abhydrolase_9"/>
    <property type="match status" value="1"/>
</dbReference>
<dbReference type="InterPro" id="IPR027788">
    <property type="entry name" value="Alpha/beta-hydrolase_N_dom"/>
</dbReference>
<feature type="domain" description="Alpha/beta-hydrolase catalytic" evidence="2">
    <location>
        <begin position="296"/>
        <end position="586"/>
    </location>
</feature>
<keyword evidence="1" id="KW-0812">Transmembrane</keyword>
<accession>A0A6L9S7U3</accession>
<organism evidence="4 5">
    <name type="scientific">Phytoactinopolyspora halotolerans</name>
    <dbReference type="NCBI Taxonomy" id="1981512"/>
    <lineage>
        <taxon>Bacteria</taxon>
        <taxon>Bacillati</taxon>
        <taxon>Actinomycetota</taxon>
        <taxon>Actinomycetes</taxon>
        <taxon>Jiangellales</taxon>
        <taxon>Jiangellaceae</taxon>
        <taxon>Phytoactinopolyspora</taxon>
    </lineage>
</organism>
<dbReference type="Pfam" id="PF15420">
    <property type="entry name" value="Abhydrolase_9_N"/>
    <property type="match status" value="1"/>
</dbReference>
<feature type="transmembrane region" description="Helical" evidence="1">
    <location>
        <begin position="195"/>
        <end position="217"/>
    </location>
</feature>
<dbReference type="RefSeq" id="WP_163736871.1">
    <property type="nucleotide sequence ID" value="NZ_JAAGOA010000006.1"/>
</dbReference>
<comment type="caution">
    <text evidence="4">The sequence shown here is derived from an EMBL/GenBank/DDBJ whole genome shotgun (WGS) entry which is preliminary data.</text>
</comment>
<feature type="transmembrane region" description="Helical" evidence="1">
    <location>
        <begin position="119"/>
        <end position="139"/>
    </location>
</feature>
<feature type="transmembrane region" description="Helical" evidence="1">
    <location>
        <begin position="151"/>
        <end position="174"/>
    </location>
</feature>
<keyword evidence="5" id="KW-1185">Reference proteome</keyword>
<evidence type="ECO:0008006" key="6">
    <source>
        <dbReference type="Google" id="ProtNLM"/>
    </source>
</evidence>
<feature type="transmembrane region" description="Helical" evidence="1">
    <location>
        <begin position="46"/>
        <end position="67"/>
    </location>
</feature>
<dbReference type="Proteomes" id="UP000475214">
    <property type="component" value="Unassembled WGS sequence"/>
</dbReference>
<evidence type="ECO:0000259" key="2">
    <source>
        <dbReference type="Pfam" id="PF10081"/>
    </source>
</evidence>
<evidence type="ECO:0000256" key="1">
    <source>
        <dbReference type="SAM" id="Phobius"/>
    </source>
</evidence>
<keyword evidence="1" id="KW-1133">Transmembrane helix</keyword>
<proteinExistence type="predicted"/>
<evidence type="ECO:0000259" key="3">
    <source>
        <dbReference type="Pfam" id="PF15420"/>
    </source>
</evidence>
<reference evidence="4 5" key="1">
    <citation type="submission" date="2020-02" db="EMBL/GenBank/DDBJ databases">
        <authorList>
            <person name="Li X.-J."/>
            <person name="Han X.-M."/>
        </authorList>
    </citation>
    <scope>NUCLEOTIDE SEQUENCE [LARGE SCALE GENOMIC DNA]</scope>
    <source>
        <strain evidence="4 5">CCTCC AB 2017055</strain>
    </source>
</reference>
<feature type="domain" description="Alpha/beta-hydrolase N-terminal" evidence="3">
    <location>
        <begin position="68"/>
        <end position="272"/>
    </location>
</feature>
<dbReference type="InterPro" id="IPR027787">
    <property type="entry name" value="Alpha/beta-hydrolase_catalytic"/>
</dbReference>
<keyword evidence="1" id="KW-0472">Membrane</keyword>
<gene>
    <name evidence="4" type="ORF">G1H10_11095</name>
</gene>
<evidence type="ECO:0000313" key="5">
    <source>
        <dbReference type="Proteomes" id="UP000475214"/>
    </source>
</evidence>
<sequence>MAERTRAIAGDQRVRSARRDVASNGAKSTAGRGTPRWYANLWHANLWHAYPSTGIVGGIIGFGVSLLPSLIPRPWLVQAAFSGVTAALAYGIGVLLGWLVRHAGVHPEWSERTRRTGRIVLVLSGVATAVTLTALGAHWQSELRRLLDMPGVRPGFVLVPVVAAVVAGTLILLGRSARALARLLARALRRWVSPVLVRVGSGAMVAVLVVLIFNGTFMASVVQVIDSVAAGIETRDNGVVQPQRPERSGSPDSLVAWESLGAEGKAFVAGGPAPQRLAEFARRREPSAEVEVQVPVRIYAETEEFEDRDTAAQMVIDELDRSRAWERDVLVVATPAGNGQVSEAAIEAIELMHAGDTATAALGYTSMGSWLSFLTDRHSAPDAGQALFEAVYAHWSELPRDDRPALLVFGESLGSYGGHGAFSGLQDMVARTGGALWVATPRFTDIWDELTRARDAGSPEIHPIYDGGRQVRWGSGNGDATDLWDLGPEWEQPRVVYLQHASDGVVWWSSDLLWHEPDWLREPSGADVLPGLRWFPVLTYWLTTMDTLVAADVPVGYGHVYLQEYADAWAAIAPPAGWTDDDTDALKEWLVDVHRQP</sequence>
<dbReference type="AlphaFoldDB" id="A0A6L9S7U3"/>
<name>A0A6L9S7U3_9ACTN</name>
<feature type="transmembrane region" description="Helical" evidence="1">
    <location>
        <begin position="79"/>
        <end position="99"/>
    </location>
</feature>
<protein>
    <recommendedName>
        <fullName evidence="6">Alpha/beta-hydrolase family protein</fullName>
    </recommendedName>
</protein>
<evidence type="ECO:0000313" key="4">
    <source>
        <dbReference type="EMBL" id="NEE00714.1"/>
    </source>
</evidence>